<evidence type="ECO:0000259" key="12">
    <source>
        <dbReference type="PROSITE" id="PS50165"/>
    </source>
</evidence>
<dbReference type="PANTHER" id="PTHR30562">
    <property type="entry name" value="UVRC/OXIDOREDUCTASE"/>
    <property type="match status" value="1"/>
</dbReference>
<evidence type="ECO:0000256" key="9">
    <source>
        <dbReference type="ARBA" id="ARBA00042138"/>
    </source>
</evidence>
<feature type="domain" description="UvrC family homology region profile" evidence="12">
    <location>
        <begin position="289"/>
        <end position="475"/>
    </location>
</feature>
<dbReference type="FunFam" id="3.40.1440.10:FF:000001">
    <property type="entry name" value="UvrABC system protein C"/>
    <property type="match status" value="1"/>
</dbReference>
<organism evidence="13 14">
    <name type="scientific">Mycoplasmopsis bovirhinis</name>
    <dbReference type="NCBI Taxonomy" id="29553"/>
    <lineage>
        <taxon>Bacteria</taxon>
        <taxon>Bacillati</taxon>
        <taxon>Mycoplasmatota</taxon>
        <taxon>Mycoplasmoidales</taxon>
        <taxon>Metamycoplasmataceae</taxon>
        <taxon>Mycoplasmopsis</taxon>
    </lineage>
</organism>
<dbReference type="InterPro" id="IPR050066">
    <property type="entry name" value="UvrABC_protein_C"/>
</dbReference>
<evidence type="ECO:0000313" key="13">
    <source>
        <dbReference type="EMBL" id="VEU62937.1"/>
    </source>
</evidence>
<dbReference type="InterPro" id="IPR001162">
    <property type="entry name" value="UvrC_RNase_H_dom"/>
</dbReference>
<accession>A0A449AD09</accession>
<evidence type="ECO:0000256" key="7">
    <source>
        <dbReference type="ARBA" id="ARBA00023236"/>
    </source>
</evidence>
<dbReference type="GO" id="GO:0009380">
    <property type="term" value="C:excinuclease repair complex"/>
    <property type="evidence" value="ECO:0007669"/>
    <property type="project" value="TreeGrafter"/>
</dbReference>
<dbReference type="SMART" id="SM00465">
    <property type="entry name" value="GIYc"/>
    <property type="match status" value="1"/>
</dbReference>
<dbReference type="PROSITE" id="PS50164">
    <property type="entry name" value="GIY_YIG"/>
    <property type="match status" value="1"/>
</dbReference>
<dbReference type="SUPFAM" id="SSF47781">
    <property type="entry name" value="RuvA domain 2-like"/>
    <property type="match status" value="1"/>
</dbReference>
<dbReference type="InterPro" id="IPR035901">
    <property type="entry name" value="GIY-YIG_endonuc_sf"/>
</dbReference>
<dbReference type="GO" id="GO:0009432">
    <property type="term" value="P:SOS response"/>
    <property type="evidence" value="ECO:0007669"/>
    <property type="project" value="UniProtKB-KW"/>
</dbReference>
<evidence type="ECO:0000256" key="6">
    <source>
        <dbReference type="ARBA" id="ARBA00023204"/>
    </source>
</evidence>
<dbReference type="InterPro" id="IPR010994">
    <property type="entry name" value="RuvA_2-like"/>
</dbReference>
<protein>
    <recommendedName>
        <fullName evidence="8">Excinuclease cho</fullName>
    </recommendedName>
    <alternativeName>
        <fullName evidence="10">Endonuclease cho</fullName>
    </alternativeName>
    <alternativeName>
        <fullName evidence="9">UvrC homolog protein</fullName>
    </alternativeName>
</protein>
<dbReference type="CDD" id="cd10434">
    <property type="entry name" value="GIY-YIG_UvrC_Cho"/>
    <property type="match status" value="1"/>
</dbReference>
<dbReference type="InterPro" id="IPR000305">
    <property type="entry name" value="GIY-YIG_endonuc"/>
</dbReference>
<keyword evidence="2" id="KW-0227">DNA damage</keyword>
<dbReference type="Gene3D" id="1.10.150.20">
    <property type="entry name" value="5' to 3' exonuclease, C-terminal subdomain"/>
    <property type="match status" value="1"/>
</dbReference>
<dbReference type="PANTHER" id="PTHR30562:SF10">
    <property type="entry name" value="EXCINUCLEASE CHO"/>
    <property type="match status" value="1"/>
</dbReference>
<dbReference type="Pfam" id="PF08459">
    <property type="entry name" value="UvrC_RNaseH_dom"/>
    <property type="match status" value="1"/>
</dbReference>
<sequence length="598" mass="70249">MKIKTLKTRQRLVFLYNLIMNNFSLDIIKKVNNSANKPGIYLWKNSLKQIIYIGKAKNIKKRLKQYLQGSLNSYKTTKMIDELNDFEVIYTLNERDALHLEEKMIKEHKPKFNIKLVNSQKNPYIKVSLNQKNLITFSFSSKVIKKDPKDTSFYFGPLFYNDEHKNFINVLKSIYTYKDGLLITKQSHRKGIEIFHEIKEIFEFKNNNFNKKLVDLEKTFAEKLDFQSALMYKKAQEFLTKTRQPQVTEIQKIILIDYIYFKQINHFIFVALKTYNYGIVTNIFIKYYEYSGLFNEFIEGFLNTYYNDKLLPKIIYLNKEIDAFDLILNDQIQKVVRFAKGGINNTILENLKINIKEKYNSFGLSLNSVILQELSLKLGFKDLINNLYIFDNSFQNQKDGVGVVLVFNLKTSTKPKVYKWSLAEKIKKFNTEDDLKYMYLNALQFLKVNQDKISQHDLFIADGAINQINEIKEALQNYNFSNKVIGLVKNHKHKTSKVINDQNKVLDLNIETFNFLTNIQILVDKRAKEYLNKTRNKLLTNSILVNIPGVGKKVEEKLFRTFGNIKNLNNASLDQISKVVNQTLACKIKTYLDENFDD</sequence>
<name>A0A449AD09_9BACT</name>
<dbReference type="Gene3D" id="3.40.1440.10">
    <property type="entry name" value="GIY-YIG endonuclease"/>
    <property type="match status" value="1"/>
</dbReference>
<dbReference type="InterPro" id="IPR038476">
    <property type="entry name" value="UvrC_RNase_H_dom_sf"/>
</dbReference>
<keyword evidence="5" id="KW-0267">Excision nuclease</keyword>
<dbReference type="Pfam" id="PF01541">
    <property type="entry name" value="GIY-YIG"/>
    <property type="match status" value="1"/>
</dbReference>
<evidence type="ECO:0000256" key="4">
    <source>
        <dbReference type="ARBA" id="ARBA00022801"/>
    </source>
</evidence>
<keyword evidence="1" id="KW-0963">Cytoplasm</keyword>
<evidence type="ECO:0000256" key="10">
    <source>
        <dbReference type="ARBA" id="ARBA00042732"/>
    </source>
</evidence>
<keyword evidence="7" id="KW-0742">SOS response</keyword>
<feature type="domain" description="GIY-YIG" evidence="11">
    <location>
        <begin position="36"/>
        <end position="114"/>
    </location>
</feature>
<keyword evidence="3" id="KW-0228">DNA excision</keyword>
<reference evidence="13 14" key="1">
    <citation type="submission" date="2019-01" db="EMBL/GenBank/DDBJ databases">
        <authorList>
            <consortium name="Pathogen Informatics"/>
        </authorList>
    </citation>
    <scope>NUCLEOTIDE SEQUENCE [LARGE SCALE GENOMIC DNA]</scope>
    <source>
        <strain evidence="13 14">NCTC10118</strain>
    </source>
</reference>
<dbReference type="AlphaFoldDB" id="A0A449AD09"/>
<dbReference type="EMBL" id="LR214972">
    <property type="protein sequence ID" value="VEU62937.1"/>
    <property type="molecule type" value="Genomic_DNA"/>
</dbReference>
<proteinExistence type="predicted"/>
<evidence type="ECO:0000313" key="14">
    <source>
        <dbReference type="Proteomes" id="UP000289952"/>
    </source>
</evidence>
<dbReference type="SUPFAM" id="SSF82771">
    <property type="entry name" value="GIY-YIG endonuclease"/>
    <property type="match status" value="1"/>
</dbReference>
<evidence type="ECO:0000256" key="3">
    <source>
        <dbReference type="ARBA" id="ARBA00022769"/>
    </source>
</evidence>
<keyword evidence="14" id="KW-1185">Reference proteome</keyword>
<evidence type="ECO:0000256" key="8">
    <source>
        <dbReference type="ARBA" id="ARBA00040756"/>
    </source>
</evidence>
<dbReference type="GO" id="GO:0009381">
    <property type="term" value="F:excinuclease ABC activity"/>
    <property type="evidence" value="ECO:0007669"/>
    <property type="project" value="InterPro"/>
</dbReference>
<dbReference type="InterPro" id="IPR047296">
    <property type="entry name" value="GIY-YIG_UvrC_Cho"/>
</dbReference>
<evidence type="ECO:0000259" key="11">
    <source>
        <dbReference type="PROSITE" id="PS50164"/>
    </source>
</evidence>
<keyword evidence="4" id="KW-0378">Hydrolase</keyword>
<evidence type="ECO:0000256" key="2">
    <source>
        <dbReference type="ARBA" id="ARBA00022763"/>
    </source>
</evidence>
<keyword evidence="6" id="KW-0234">DNA repair</keyword>
<dbReference type="PROSITE" id="PS50165">
    <property type="entry name" value="UVRC"/>
    <property type="match status" value="1"/>
</dbReference>
<dbReference type="RefSeq" id="WP_223213746.1">
    <property type="nucleotide sequence ID" value="NZ_LR214972.1"/>
</dbReference>
<dbReference type="Proteomes" id="UP000289952">
    <property type="component" value="Chromosome"/>
</dbReference>
<dbReference type="GO" id="GO:0006289">
    <property type="term" value="P:nucleotide-excision repair"/>
    <property type="evidence" value="ECO:0007669"/>
    <property type="project" value="InterPro"/>
</dbReference>
<dbReference type="Gene3D" id="3.30.420.340">
    <property type="entry name" value="UvrC, RNAse H endonuclease domain"/>
    <property type="match status" value="1"/>
</dbReference>
<gene>
    <name evidence="13" type="primary">uvrC</name>
    <name evidence="13" type="ORF">NCTC10118_00211</name>
</gene>
<evidence type="ECO:0000256" key="5">
    <source>
        <dbReference type="ARBA" id="ARBA00022881"/>
    </source>
</evidence>
<evidence type="ECO:0000256" key="1">
    <source>
        <dbReference type="ARBA" id="ARBA00022490"/>
    </source>
</evidence>